<gene>
    <name evidence="2" type="ORF">HELGO_WM17046</name>
</gene>
<sequence length="484" mass="52591">MNKGAKLLVNGIVLGLLTVFAVIGIKSMLDEKNPTPVNTIAQEASQNELLEEAPKDKPEQTSQDAQSSPAENEKTELQLIDEFGGLQLTIGNPANPSYPPKGHFVIKDNLGIEVASVLNTDTASFDLKPGVYEVMVIIQGQKSARMVEVKAGEYVTEHFALNTASTIEQIEPLKSDEGILDVQVRAAGSNVPLKANIYVQLANGKHVAKQNYVEGAAFNLSPGTYRVTVKTKGKKDLVRNLTIEQSATTRETFNLQSLTEQVPMKENVVAQGTLAMAFKSSNLDITTFKPRFMVNDRKGKGVARVAGFAAEVKLSPGVYTVLAILGEVRRHQEITIQANKLSKVEFNTANFGAVGKVPPKNPPIQMSQKMGVLQLVAISGVTQQPLKVNYTVSTLAGKVLKAADAVSIMEAAMKPQDVMVDIAYQDIKGRERITVKAGEPSVFTFTITPSKPKEAFKQANTAPNRLEDVLLERLQLELKKRLAQ</sequence>
<proteinExistence type="predicted"/>
<accession>A0A6S6TKL7</accession>
<evidence type="ECO:0000313" key="2">
    <source>
        <dbReference type="EMBL" id="CAA6816948.1"/>
    </source>
</evidence>
<reference evidence="2" key="1">
    <citation type="submission" date="2020-01" db="EMBL/GenBank/DDBJ databases">
        <authorList>
            <person name="Meier V. D."/>
            <person name="Meier V D."/>
        </authorList>
    </citation>
    <scope>NUCLEOTIDE SEQUENCE</scope>
    <source>
        <strain evidence="2">HLG_WM_MAG_07</strain>
    </source>
</reference>
<dbReference type="EMBL" id="CACVAY010000079">
    <property type="protein sequence ID" value="CAA6816948.1"/>
    <property type="molecule type" value="Genomic_DNA"/>
</dbReference>
<feature type="compositionally biased region" description="Polar residues" evidence="1">
    <location>
        <begin position="60"/>
        <end position="70"/>
    </location>
</feature>
<dbReference type="AlphaFoldDB" id="A0A6S6TKL7"/>
<name>A0A6S6TKL7_9GAMM</name>
<organism evidence="2">
    <name type="scientific">uncultured Thiotrichaceae bacterium</name>
    <dbReference type="NCBI Taxonomy" id="298394"/>
    <lineage>
        <taxon>Bacteria</taxon>
        <taxon>Pseudomonadati</taxon>
        <taxon>Pseudomonadota</taxon>
        <taxon>Gammaproteobacteria</taxon>
        <taxon>Thiotrichales</taxon>
        <taxon>Thiotrichaceae</taxon>
        <taxon>environmental samples</taxon>
    </lineage>
</organism>
<protein>
    <submittedName>
        <fullName evidence="2">Uncharacterized protein</fullName>
    </submittedName>
</protein>
<evidence type="ECO:0000256" key="1">
    <source>
        <dbReference type="SAM" id="MobiDB-lite"/>
    </source>
</evidence>
<feature type="region of interest" description="Disordered" evidence="1">
    <location>
        <begin position="51"/>
        <end position="73"/>
    </location>
</feature>